<evidence type="ECO:0000313" key="3">
    <source>
        <dbReference type="Proteomes" id="UP000580250"/>
    </source>
</evidence>
<comment type="caution">
    <text evidence="2">The sequence shown here is derived from an EMBL/GenBank/DDBJ whole genome shotgun (WGS) entry which is preliminary data.</text>
</comment>
<dbReference type="EMBL" id="CAJEWN010000205">
    <property type="protein sequence ID" value="CAD2172767.1"/>
    <property type="molecule type" value="Genomic_DNA"/>
</dbReference>
<evidence type="ECO:0000313" key="2">
    <source>
        <dbReference type="EMBL" id="CAD2172767.1"/>
    </source>
</evidence>
<accession>A0A6V7VCX5</accession>
<organism evidence="2 3">
    <name type="scientific">Meloidogyne enterolobii</name>
    <name type="common">Root-knot nematode worm</name>
    <name type="synonym">Meloidogyne mayaguensis</name>
    <dbReference type="NCBI Taxonomy" id="390850"/>
    <lineage>
        <taxon>Eukaryota</taxon>
        <taxon>Metazoa</taxon>
        <taxon>Ecdysozoa</taxon>
        <taxon>Nematoda</taxon>
        <taxon>Chromadorea</taxon>
        <taxon>Rhabditida</taxon>
        <taxon>Tylenchina</taxon>
        <taxon>Tylenchomorpha</taxon>
        <taxon>Tylenchoidea</taxon>
        <taxon>Meloidogynidae</taxon>
        <taxon>Meloidogyninae</taxon>
        <taxon>Meloidogyne</taxon>
    </lineage>
</organism>
<protein>
    <submittedName>
        <fullName evidence="2">Uncharacterized protein</fullName>
    </submittedName>
</protein>
<reference evidence="2 3" key="1">
    <citation type="submission" date="2020-08" db="EMBL/GenBank/DDBJ databases">
        <authorList>
            <person name="Koutsovoulos G."/>
            <person name="Danchin GJ E."/>
        </authorList>
    </citation>
    <scope>NUCLEOTIDE SEQUENCE [LARGE SCALE GENOMIC DNA]</scope>
</reference>
<evidence type="ECO:0000256" key="1">
    <source>
        <dbReference type="SAM" id="Coils"/>
    </source>
</evidence>
<gene>
    <name evidence="2" type="ORF">MENT_LOCUS24334</name>
</gene>
<proteinExistence type="predicted"/>
<feature type="coiled-coil region" evidence="1">
    <location>
        <begin position="55"/>
        <end position="82"/>
    </location>
</feature>
<dbReference type="Proteomes" id="UP000580250">
    <property type="component" value="Unassembled WGS sequence"/>
</dbReference>
<sequence>MRTVKQLEDWSFSTTKSDNIKNKIGYKTQVEENFEEETCSFSTTCNSFCLPQKPIKSLEKRIKKLEVENDQKDEKINFLEKEIKKITGFNRRKCMSTKTSKVTMRKRPADGNDKYNNVKSHRKSELYVEKFGKRTFRNFNEETIPENFSSKTNNNYWKRSRFIAGPITTRPLQMPLSPRMCPECCKFIGVPLANHLSSVHRYAKNNDDDQRLKQKADFF</sequence>
<name>A0A6V7VCX5_MELEN</name>
<keyword evidence="1" id="KW-0175">Coiled coil</keyword>
<dbReference type="AlphaFoldDB" id="A0A6V7VCX5"/>